<accession>A0ABS2JZ50</accession>
<comment type="caution">
    <text evidence="1">The sequence shown here is derived from an EMBL/GenBank/DDBJ whole genome shotgun (WGS) entry which is preliminary data.</text>
</comment>
<dbReference type="Proteomes" id="UP001430149">
    <property type="component" value="Unassembled WGS sequence"/>
</dbReference>
<organism evidence="1 2">
    <name type="scientific">Dyella flava</name>
    <dbReference type="NCBI Taxonomy" id="1920170"/>
    <lineage>
        <taxon>Bacteria</taxon>
        <taxon>Pseudomonadati</taxon>
        <taxon>Pseudomonadota</taxon>
        <taxon>Gammaproteobacteria</taxon>
        <taxon>Lysobacterales</taxon>
        <taxon>Rhodanobacteraceae</taxon>
        <taxon>Dyella</taxon>
    </lineage>
</organism>
<reference evidence="1" key="1">
    <citation type="submission" date="2020-10" db="EMBL/GenBank/DDBJ databases">
        <title>Phylogeny of dyella-like bacteria.</title>
        <authorList>
            <person name="Fu J."/>
        </authorList>
    </citation>
    <scope>NUCLEOTIDE SEQUENCE</scope>
    <source>
        <strain evidence="1">DHOC52</strain>
    </source>
</reference>
<keyword evidence="2" id="KW-1185">Reference proteome</keyword>
<dbReference type="InterPro" id="IPR009097">
    <property type="entry name" value="Cyclic_Pdiesterase"/>
</dbReference>
<dbReference type="Gene3D" id="3.90.1140.10">
    <property type="entry name" value="Cyclic phosphodiesterase"/>
    <property type="match status" value="1"/>
</dbReference>
<sequence>MSNLSVANTLLALRLPEVDLLFGDLRNRYDVSPARSFGCHIAIRPGHPSSGEWTKENLGLLAAVCAFSSPFEIALARVGYSLGAVYLALEPTEPIVRLESRISQLFSAVQSVTRQVMPRVPIAGGLSPRQTVMLGMALENRIKQRGVLMTVCSELSLMTVDEGQWMTAEKFALGETSLRARSRGDNAL</sequence>
<protein>
    <submittedName>
        <fullName evidence="1">Uncharacterized protein</fullName>
    </submittedName>
</protein>
<dbReference type="RefSeq" id="WP_204678200.1">
    <property type="nucleotide sequence ID" value="NZ_BSNR01000027.1"/>
</dbReference>
<dbReference type="SUPFAM" id="SSF55144">
    <property type="entry name" value="LigT-like"/>
    <property type="match status" value="1"/>
</dbReference>
<evidence type="ECO:0000313" key="1">
    <source>
        <dbReference type="EMBL" id="MBM7123762.1"/>
    </source>
</evidence>
<proteinExistence type="predicted"/>
<gene>
    <name evidence="1" type="ORF">ISP19_00100</name>
</gene>
<name>A0ABS2JZ50_9GAMM</name>
<dbReference type="EMBL" id="JADIKE010000015">
    <property type="protein sequence ID" value="MBM7123762.1"/>
    <property type="molecule type" value="Genomic_DNA"/>
</dbReference>
<evidence type="ECO:0000313" key="2">
    <source>
        <dbReference type="Proteomes" id="UP001430149"/>
    </source>
</evidence>